<gene>
    <name evidence="3" type="ORF">J2S07_003637</name>
</gene>
<keyword evidence="1" id="KW-0472">Membrane</keyword>
<comment type="caution">
    <text evidence="3">The sequence shown here is derived from an EMBL/GenBank/DDBJ whole genome shotgun (WGS) entry which is preliminary data.</text>
</comment>
<dbReference type="EMBL" id="JAUSTU010000024">
    <property type="protein sequence ID" value="MDQ0157308.1"/>
    <property type="molecule type" value="Genomic_DNA"/>
</dbReference>
<evidence type="ECO:0000256" key="1">
    <source>
        <dbReference type="SAM" id="Phobius"/>
    </source>
</evidence>
<feature type="transmembrane region" description="Helical" evidence="1">
    <location>
        <begin position="7"/>
        <end position="25"/>
    </location>
</feature>
<evidence type="ECO:0000313" key="3">
    <source>
        <dbReference type="EMBL" id="MDQ0157308.1"/>
    </source>
</evidence>
<sequence length="202" mass="22235">MKHWKKFSIIGAIVAVLGIGAVLVYEEFYDERRGYKNYVSNTNSPNSNTQGTTANTGIQANNLFIELDGKVTALTSDSLTVEVPLQGSKTFKIDANTRVEDFLLPLKEGSLVDINANGEFAYKLETDRTMDAHGTIVAVTDQEVTISYNGSEHVFKKASNFRIETDGYMGPIEGLPADITFNENVEIIGIDIEDDYDGGYDD</sequence>
<keyword evidence="1" id="KW-0812">Transmembrane</keyword>
<feature type="domain" description="DUF5666" evidence="2">
    <location>
        <begin position="69"/>
        <end position="116"/>
    </location>
</feature>
<proteinExistence type="predicted"/>
<protein>
    <recommendedName>
        <fullName evidence="2">DUF5666 domain-containing protein</fullName>
    </recommendedName>
</protein>
<keyword evidence="4" id="KW-1185">Reference proteome</keyword>
<dbReference type="Pfam" id="PF18914">
    <property type="entry name" value="DUF5666"/>
    <property type="match status" value="1"/>
</dbReference>
<dbReference type="Proteomes" id="UP001231362">
    <property type="component" value="Unassembled WGS sequence"/>
</dbReference>
<dbReference type="InterPro" id="IPR043724">
    <property type="entry name" value="DUF5666"/>
</dbReference>
<dbReference type="RefSeq" id="WP_307151776.1">
    <property type="nucleotide sequence ID" value="NZ_JAUSTU010000024.1"/>
</dbReference>
<organism evidence="3 4">
    <name type="scientific">Anoxybacillus andreesenii</name>
    <dbReference type="NCBI Taxonomy" id="1325932"/>
    <lineage>
        <taxon>Bacteria</taxon>
        <taxon>Bacillati</taxon>
        <taxon>Bacillota</taxon>
        <taxon>Bacilli</taxon>
        <taxon>Bacillales</taxon>
        <taxon>Anoxybacillaceae</taxon>
        <taxon>Anoxybacillus</taxon>
    </lineage>
</organism>
<reference evidence="3 4" key="1">
    <citation type="submission" date="2023-07" db="EMBL/GenBank/DDBJ databases">
        <title>Genomic Encyclopedia of Type Strains, Phase IV (KMG-IV): sequencing the most valuable type-strain genomes for metagenomic binning, comparative biology and taxonomic classification.</title>
        <authorList>
            <person name="Goeker M."/>
        </authorList>
    </citation>
    <scope>NUCLEOTIDE SEQUENCE [LARGE SCALE GENOMIC DNA]</scope>
    <source>
        <strain evidence="3 4">DSM 23948</strain>
    </source>
</reference>
<evidence type="ECO:0000259" key="2">
    <source>
        <dbReference type="Pfam" id="PF18914"/>
    </source>
</evidence>
<evidence type="ECO:0000313" key="4">
    <source>
        <dbReference type="Proteomes" id="UP001231362"/>
    </source>
</evidence>
<accession>A0ABT9V8S3</accession>
<name>A0ABT9V8S3_9BACL</name>
<keyword evidence="1" id="KW-1133">Transmembrane helix</keyword>